<evidence type="ECO:0000259" key="5">
    <source>
        <dbReference type="Pfam" id="PF22624"/>
    </source>
</evidence>
<feature type="region of interest" description="Disordered" evidence="3">
    <location>
        <begin position="1"/>
        <end position="20"/>
    </location>
</feature>
<feature type="domain" description="4'-phosphopantetheinyl transferase" evidence="4">
    <location>
        <begin position="144"/>
        <end position="251"/>
    </location>
</feature>
<dbReference type="InterPro" id="IPR050559">
    <property type="entry name" value="P-Pant_transferase_sf"/>
</dbReference>
<protein>
    <submittedName>
        <fullName evidence="6">4'-phosphopantetheinyl transferase superfamily protein</fullName>
    </submittedName>
</protein>
<reference evidence="6 7" key="1">
    <citation type="submission" date="2021-03" db="EMBL/GenBank/DDBJ databases">
        <title>Lysobacter sp. nov. isolated from soil of gangwondo yeongwol, south Korea.</title>
        <authorList>
            <person name="Kim K.R."/>
            <person name="Kim K.H."/>
            <person name="Jeon C.O."/>
        </authorList>
    </citation>
    <scope>NUCLEOTIDE SEQUENCE [LARGE SCALE GENOMIC DNA]</scope>
    <source>
        <strain evidence="6 7">R19</strain>
    </source>
</reference>
<dbReference type="Pfam" id="PF22624">
    <property type="entry name" value="AASDHPPT_N"/>
    <property type="match status" value="1"/>
</dbReference>
<dbReference type="Gene3D" id="3.90.470.20">
    <property type="entry name" value="4'-phosphopantetheinyl transferase domain"/>
    <property type="match status" value="2"/>
</dbReference>
<proteinExistence type="inferred from homology"/>
<accession>A0A975AS81</accession>
<dbReference type="KEGG" id="lsf:I8J32_013230"/>
<dbReference type="GO" id="GO:0008897">
    <property type="term" value="F:holo-[acyl-carrier-protein] synthase activity"/>
    <property type="evidence" value="ECO:0007669"/>
    <property type="project" value="InterPro"/>
</dbReference>
<dbReference type="SUPFAM" id="SSF56214">
    <property type="entry name" value="4'-phosphopantetheinyl transferase"/>
    <property type="match status" value="2"/>
</dbReference>
<dbReference type="InterPro" id="IPR008278">
    <property type="entry name" value="4-PPantetheinyl_Trfase_dom"/>
</dbReference>
<keyword evidence="2 6" id="KW-0808">Transferase</keyword>
<comment type="similarity">
    <text evidence="1">Belongs to the P-Pant transferase superfamily. Gsp/Sfp/HetI/AcpT family.</text>
</comment>
<feature type="domain" description="4'-phosphopantetheinyl transferase N-terminal" evidence="5">
    <location>
        <begin position="57"/>
        <end position="137"/>
    </location>
</feature>
<dbReference type="RefSeq" id="WP_200616407.1">
    <property type="nucleotide sequence ID" value="NZ_CP071518.1"/>
</dbReference>
<keyword evidence="7" id="KW-1185">Reference proteome</keyword>
<feature type="compositionally biased region" description="Polar residues" evidence="3">
    <location>
        <begin position="1"/>
        <end position="12"/>
    </location>
</feature>
<dbReference type="EMBL" id="CP071518">
    <property type="protein sequence ID" value="QSX77695.1"/>
    <property type="molecule type" value="Genomic_DNA"/>
</dbReference>
<evidence type="ECO:0000256" key="3">
    <source>
        <dbReference type="SAM" id="MobiDB-lite"/>
    </source>
</evidence>
<dbReference type="GO" id="GO:0005829">
    <property type="term" value="C:cytosol"/>
    <property type="evidence" value="ECO:0007669"/>
    <property type="project" value="TreeGrafter"/>
</dbReference>
<organism evidence="6 7">
    <name type="scientific">Agrilutibacter solisilvae</name>
    <dbReference type="NCBI Taxonomy" id="2763317"/>
    <lineage>
        <taxon>Bacteria</taxon>
        <taxon>Pseudomonadati</taxon>
        <taxon>Pseudomonadota</taxon>
        <taxon>Gammaproteobacteria</taxon>
        <taxon>Lysobacterales</taxon>
        <taxon>Lysobacteraceae</taxon>
        <taxon>Agrilutibacter</taxon>
    </lineage>
</organism>
<dbReference type="PANTHER" id="PTHR12215:SF10">
    <property type="entry name" value="L-AMINOADIPATE-SEMIALDEHYDE DEHYDROGENASE-PHOSPHOPANTETHEINYL TRANSFERASE"/>
    <property type="match status" value="1"/>
</dbReference>
<dbReference type="AlphaFoldDB" id="A0A975AS81"/>
<dbReference type="PANTHER" id="PTHR12215">
    <property type="entry name" value="PHOSPHOPANTETHEINE TRANSFERASE"/>
    <property type="match status" value="1"/>
</dbReference>
<dbReference type="GO" id="GO:0019878">
    <property type="term" value="P:lysine biosynthetic process via aminoadipic acid"/>
    <property type="evidence" value="ECO:0007669"/>
    <property type="project" value="TreeGrafter"/>
</dbReference>
<dbReference type="Proteomes" id="UP000639274">
    <property type="component" value="Chromosome"/>
</dbReference>
<evidence type="ECO:0000256" key="2">
    <source>
        <dbReference type="ARBA" id="ARBA00022679"/>
    </source>
</evidence>
<dbReference type="InterPro" id="IPR055066">
    <property type="entry name" value="AASDHPPT_N"/>
</dbReference>
<evidence type="ECO:0000313" key="7">
    <source>
        <dbReference type="Proteomes" id="UP000639274"/>
    </source>
</evidence>
<dbReference type="GO" id="GO:0000287">
    <property type="term" value="F:magnesium ion binding"/>
    <property type="evidence" value="ECO:0007669"/>
    <property type="project" value="InterPro"/>
</dbReference>
<sequence>MDAASQATQPLCQNAPRLDQGKDAMRDQEMTAPEQDIDIWLAVEDEIDEAARAGFGALMTAAEREQQQRFRFDHDRSRYLITRGMVRTVLSQYADIAPADWTFECNDYGRPHIAPRHGEACALSFNISHSRGLIALAVARHRALGVDVEQLTQRPVSMDIAQRYFAPVEVADLARVPQAGQQDRFFEYWTLKESYIKARGMGLSIPLDQFAFHYPHEHAVQLTVDPALGDDADRWRFWQCRPTPDHLLALCAEQGEGPAPTVRFHRLMAPTARARLELTFLRTSGGSHHGLEASNPEA</sequence>
<evidence type="ECO:0000313" key="6">
    <source>
        <dbReference type="EMBL" id="QSX77695.1"/>
    </source>
</evidence>
<dbReference type="Pfam" id="PF01648">
    <property type="entry name" value="ACPS"/>
    <property type="match status" value="1"/>
</dbReference>
<name>A0A975AS81_9GAMM</name>
<dbReference type="InterPro" id="IPR037143">
    <property type="entry name" value="4-PPantetheinyl_Trfase_dom_sf"/>
</dbReference>
<gene>
    <name evidence="6" type="ORF">I8J32_013230</name>
</gene>
<evidence type="ECO:0000259" key="4">
    <source>
        <dbReference type="Pfam" id="PF01648"/>
    </source>
</evidence>
<evidence type="ECO:0000256" key="1">
    <source>
        <dbReference type="ARBA" id="ARBA00010990"/>
    </source>
</evidence>